<dbReference type="SUPFAM" id="SSF74653">
    <property type="entry name" value="TolA/TonB C-terminal domain"/>
    <property type="match status" value="1"/>
</dbReference>
<dbReference type="STRING" id="1220535.IMCC14465_12470"/>
<protein>
    <recommendedName>
        <fullName evidence="5">TonB C-terminal domain-containing protein</fullName>
    </recommendedName>
</protein>
<sequence length="301" mass="33113">MVRQNIARQSHVGGGYYLRPSSLNREIALSVVLHTLIVLSAFIALPTPEKISLPDYALPIDVITIDEFTRMTNQDLKPEVKPEDKIEPTRDKEKPLATMREEVAQPPAPPQANEADAMPLPEPKSAATPKPTTTTKATDTLPEPVNLVGDAVPLARPQPVKPKRKPLLDTSAVQALLDKTPDLPEPAPPKPVADLPPGERMSLSEIDAFRAQIRACWSVPAGAKNAESLVVRVRVQLDPSGRPIAKKVMNRAQLTDSFFLSAAESVLRAIERCQPYKMPAEKYESWRDMELNFDPSTMLNG</sequence>
<keyword evidence="2" id="KW-0472">Membrane</keyword>
<keyword evidence="2" id="KW-0812">Transmembrane</keyword>
<feature type="compositionally biased region" description="Basic and acidic residues" evidence="1">
    <location>
        <begin position="76"/>
        <end position="94"/>
    </location>
</feature>
<name>J9DHR5_9PROT</name>
<feature type="transmembrane region" description="Helical" evidence="2">
    <location>
        <begin position="27"/>
        <end position="45"/>
    </location>
</feature>
<dbReference type="Gene3D" id="3.30.1150.10">
    <property type="match status" value="1"/>
</dbReference>
<feature type="compositionally biased region" description="Low complexity" evidence="1">
    <location>
        <begin position="123"/>
        <end position="140"/>
    </location>
</feature>
<dbReference type="Proteomes" id="UP000004836">
    <property type="component" value="Unassembled WGS sequence"/>
</dbReference>
<evidence type="ECO:0008006" key="5">
    <source>
        <dbReference type="Google" id="ProtNLM"/>
    </source>
</evidence>
<evidence type="ECO:0000256" key="2">
    <source>
        <dbReference type="SAM" id="Phobius"/>
    </source>
</evidence>
<dbReference type="AlphaFoldDB" id="J9DHR5"/>
<evidence type="ECO:0000313" key="3">
    <source>
        <dbReference type="EMBL" id="EJW21451.1"/>
    </source>
</evidence>
<organism evidence="3 4">
    <name type="scientific">alpha proteobacterium IMCC14465</name>
    <dbReference type="NCBI Taxonomy" id="1220535"/>
    <lineage>
        <taxon>Bacteria</taxon>
        <taxon>Pseudomonadati</taxon>
        <taxon>Pseudomonadota</taxon>
        <taxon>Alphaproteobacteria</taxon>
        <taxon>PS1 clade</taxon>
    </lineage>
</organism>
<feature type="region of interest" description="Disordered" evidence="1">
    <location>
        <begin position="75"/>
        <end position="94"/>
    </location>
</feature>
<proteinExistence type="predicted"/>
<keyword evidence="2" id="KW-1133">Transmembrane helix</keyword>
<gene>
    <name evidence="3" type="ORF">IMCC14465_12470</name>
</gene>
<dbReference type="EMBL" id="ALYF01000003">
    <property type="protein sequence ID" value="EJW21451.1"/>
    <property type="molecule type" value="Genomic_DNA"/>
</dbReference>
<accession>J9DHR5</accession>
<evidence type="ECO:0000256" key="1">
    <source>
        <dbReference type="SAM" id="MobiDB-lite"/>
    </source>
</evidence>
<dbReference type="eggNOG" id="COG3266">
    <property type="taxonomic scope" value="Bacteria"/>
</dbReference>
<keyword evidence="4" id="KW-1185">Reference proteome</keyword>
<dbReference type="OrthoDB" id="7161229at2"/>
<feature type="region of interest" description="Disordered" evidence="1">
    <location>
        <begin position="102"/>
        <end position="145"/>
    </location>
</feature>
<reference evidence="3 4" key="1">
    <citation type="journal article" date="2012" name="J. Bacteriol.">
        <title>Genome Sequence of Strain IMCC14465, Isolated from the East Sea, Belonging to the PS1 Clade of Alphaproteobacteria.</title>
        <authorList>
            <person name="Yang S.J."/>
            <person name="Kang I."/>
            <person name="Cho J.C."/>
        </authorList>
    </citation>
    <scope>NUCLEOTIDE SEQUENCE [LARGE SCALE GENOMIC DNA]</scope>
    <source>
        <strain evidence="3 4">IMCC14465</strain>
    </source>
</reference>
<comment type="caution">
    <text evidence="3">The sequence shown here is derived from an EMBL/GenBank/DDBJ whole genome shotgun (WGS) entry which is preliminary data.</text>
</comment>
<evidence type="ECO:0000313" key="4">
    <source>
        <dbReference type="Proteomes" id="UP000004836"/>
    </source>
</evidence>